<comment type="caution">
    <text evidence="4">The sequence shown here is derived from an EMBL/GenBank/DDBJ whole genome shotgun (WGS) entry which is preliminary data.</text>
</comment>
<dbReference type="Pfam" id="PF08240">
    <property type="entry name" value="ADH_N"/>
    <property type="match status" value="1"/>
</dbReference>
<dbReference type="InterPro" id="IPR002364">
    <property type="entry name" value="Quin_OxRdtase/zeta-crystal_CS"/>
</dbReference>
<evidence type="ECO:0000256" key="1">
    <source>
        <dbReference type="ARBA" id="ARBA00022857"/>
    </source>
</evidence>
<dbReference type="GO" id="GO:0008270">
    <property type="term" value="F:zinc ion binding"/>
    <property type="evidence" value="ECO:0007669"/>
    <property type="project" value="InterPro"/>
</dbReference>
<evidence type="ECO:0000259" key="3">
    <source>
        <dbReference type="SMART" id="SM00829"/>
    </source>
</evidence>
<dbReference type="InterPro" id="IPR020843">
    <property type="entry name" value="ER"/>
</dbReference>
<accession>A0A8J7WLH8</accession>
<dbReference type="EMBL" id="JAGSXH010000053">
    <property type="protein sequence ID" value="MBS2964541.1"/>
    <property type="molecule type" value="Genomic_DNA"/>
</dbReference>
<evidence type="ECO:0000256" key="2">
    <source>
        <dbReference type="ARBA" id="ARBA00023002"/>
    </source>
</evidence>
<dbReference type="RefSeq" id="WP_211468903.1">
    <property type="nucleotide sequence ID" value="NZ_JAGSXH010000053.1"/>
</dbReference>
<dbReference type="SMART" id="SM00829">
    <property type="entry name" value="PKS_ER"/>
    <property type="match status" value="1"/>
</dbReference>
<feature type="domain" description="Enoyl reductase (ER)" evidence="3">
    <location>
        <begin position="10"/>
        <end position="323"/>
    </location>
</feature>
<dbReference type="AlphaFoldDB" id="A0A8J7WLH8"/>
<evidence type="ECO:0000313" key="5">
    <source>
        <dbReference type="Proteomes" id="UP000677913"/>
    </source>
</evidence>
<name>A0A8J7WLH8_9ACTN</name>
<dbReference type="InterPro" id="IPR036291">
    <property type="entry name" value="NAD(P)-bd_dom_sf"/>
</dbReference>
<dbReference type="GO" id="GO:0035925">
    <property type="term" value="F:mRNA 3'-UTR AU-rich region binding"/>
    <property type="evidence" value="ECO:0007669"/>
    <property type="project" value="TreeGrafter"/>
</dbReference>
<dbReference type="GO" id="GO:0005829">
    <property type="term" value="C:cytosol"/>
    <property type="evidence" value="ECO:0007669"/>
    <property type="project" value="TreeGrafter"/>
</dbReference>
<keyword evidence="5" id="KW-1185">Reference proteome</keyword>
<dbReference type="CDD" id="cd05286">
    <property type="entry name" value="QOR2"/>
    <property type="match status" value="1"/>
</dbReference>
<dbReference type="InterPro" id="IPR013154">
    <property type="entry name" value="ADH-like_N"/>
</dbReference>
<dbReference type="Proteomes" id="UP000677913">
    <property type="component" value="Unassembled WGS sequence"/>
</dbReference>
<dbReference type="Gene3D" id="3.90.180.10">
    <property type="entry name" value="Medium-chain alcohol dehydrogenases, catalytic domain"/>
    <property type="match status" value="1"/>
</dbReference>
<dbReference type="FunFam" id="3.40.50.720:FF:000053">
    <property type="entry name" value="Quinone oxidoreductase 1"/>
    <property type="match status" value="1"/>
</dbReference>
<dbReference type="PANTHER" id="PTHR48106">
    <property type="entry name" value="QUINONE OXIDOREDUCTASE PIG3-RELATED"/>
    <property type="match status" value="1"/>
</dbReference>
<dbReference type="InterPro" id="IPR013149">
    <property type="entry name" value="ADH-like_C"/>
</dbReference>
<dbReference type="GO" id="GO:0003960">
    <property type="term" value="F:quinone reductase (NADPH) activity"/>
    <property type="evidence" value="ECO:0007669"/>
    <property type="project" value="InterPro"/>
</dbReference>
<dbReference type="PROSITE" id="PS01162">
    <property type="entry name" value="QOR_ZETA_CRYSTAL"/>
    <property type="match status" value="1"/>
</dbReference>
<dbReference type="Pfam" id="PF00107">
    <property type="entry name" value="ADH_zinc_N"/>
    <property type="match status" value="1"/>
</dbReference>
<dbReference type="GO" id="GO:0070402">
    <property type="term" value="F:NADPH binding"/>
    <property type="evidence" value="ECO:0007669"/>
    <property type="project" value="TreeGrafter"/>
</dbReference>
<reference evidence="4" key="1">
    <citation type="submission" date="2021-04" db="EMBL/GenBank/DDBJ databases">
        <title>Genome based classification of Actinospica acidithermotolerans sp. nov., an actinobacterium isolated from an Indonesian hot spring.</title>
        <authorList>
            <person name="Kusuma A.B."/>
            <person name="Putra K.E."/>
            <person name="Nafisah S."/>
            <person name="Loh J."/>
            <person name="Nouioui I."/>
            <person name="Goodfellow M."/>
        </authorList>
    </citation>
    <scope>NUCLEOTIDE SEQUENCE</scope>
    <source>
        <strain evidence="4">DSM 45618</strain>
    </source>
</reference>
<dbReference type="InterPro" id="IPR047618">
    <property type="entry name" value="QOR-like"/>
</dbReference>
<evidence type="ECO:0000313" key="4">
    <source>
        <dbReference type="EMBL" id="MBS2964541.1"/>
    </source>
</evidence>
<protein>
    <submittedName>
        <fullName evidence="4">Quinone oxidoreductase</fullName>
    </submittedName>
</protein>
<proteinExistence type="predicted"/>
<organism evidence="4 5">
    <name type="scientific">Actinocrinis puniceicyclus</name>
    <dbReference type="NCBI Taxonomy" id="977794"/>
    <lineage>
        <taxon>Bacteria</taxon>
        <taxon>Bacillati</taxon>
        <taxon>Actinomycetota</taxon>
        <taxon>Actinomycetes</taxon>
        <taxon>Catenulisporales</taxon>
        <taxon>Actinospicaceae</taxon>
        <taxon>Actinocrinis</taxon>
    </lineage>
</organism>
<dbReference type="Gene3D" id="3.40.50.720">
    <property type="entry name" value="NAD(P)-binding Rossmann-like Domain"/>
    <property type="match status" value="1"/>
</dbReference>
<dbReference type="SUPFAM" id="SSF50129">
    <property type="entry name" value="GroES-like"/>
    <property type="match status" value="1"/>
</dbReference>
<keyword evidence="2" id="KW-0560">Oxidoreductase</keyword>
<dbReference type="SUPFAM" id="SSF51735">
    <property type="entry name" value="NAD(P)-binding Rossmann-fold domains"/>
    <property type="match status" value="1"/>
</dbReference>
<gene>
    <name evidence="4" type="ORF">KGA66_15910</name>
</gene>
<sequence length="327" mass="33948">MEAIVVTRTGGPEVLEHTEGAELTAGPGRLLVRVAAAGVNFIDTYFRVGAYPRPLPFTPGGEFAGTVEAVGEGVTGFEVGDRVASVDSVSGSYAQHTLVDAARAVRIPERIALETAAAALLQGLTAHYLTTSTWPIQKGQTALVHAAAGGMGLQLTQMIKARGGRVIGTVSTQEKEAVARAAGADEIIRYTEVEDLPAAVRAVTENGRGVDVVYDGVGKTTFDASLASLRPRGLLALYGAASGPVPPFELQRLNSGGSLFVTRPSLMHYIATAEELAWRAGELFTAVASGDLCINVGARYPLAEAAAAHTALESRATTGKVLLIPGQ</sequence>
<keyword evidence="1" id="KW-0521">NADP</keyword>
<dbReference type="InterPro" id="IPR011032">
    <property type="entry name" value="GroES-like_sf"/>
</dbReference>
<dbReference type="PANTHER" id="PTHR48106:SF13">
    <property type="entry name" value="QUINONE OXIDOREDUCTASE-RELATED"/>
    <property type="match status" value="1"/>
</dbReference>